<dbReference type="AlphaFoldDB" id="A0A4R8ZFF9"/>
<comment type="similarity">
    <text evidence="1">Belongs to the UPF0065 (bug) family.</text>
</comment>
<keyword evidence="2" id="KW-0732">Signal</keyword>
<sequence>MPITARTTRTRTRRTAGTVFLAGAVALALTACGVTSATTTETTDEGPIQNLQVMIPNAPGSGYDVTGRAAVKVMDDLGLASGTEVTNLAGAGGTVGLARTLTETGNANFMLMMGLGVVGAAYTNEGDAKVADATPIAGLIEEAGAIFVAADSPYETIDDLVTAWKADPASFAVGGGSSPGGPDHLLPMQLADAVGIDPTAVNYVPYDGGGELLPAILGGKLQFGASGYGEFLEQVKSGDLRVLAVTSEERVPVIDAPTLTEEGIDLVFTNWRGLLAAPGLSDVEIARLVDAVTAMHDSAEWKQVLTDNSWTDAFITGDDFSTFLTEQDTRVADVLKTLGLV</sequence>
<dbReference type="InterPro" id="IPR042100">
    <property type="entry name" value="Bug_dom1"/>
</dbReference>
<evidence type="ECO:0000256" key="1">
    <source>
        <dbReference type="ARBA" id="ARBA00006987"/>
    </source>
</evidence>
<dbReference type="Proteomes" id="UP000298424">
    <property type="component" value="Unassembled WGS sequence"/>
</dbReference>
<comment type="caution">
    <text evidence="3">The sequence shown here is derived from an EMBL/GenBank/DDBJ whole genome shotgun (WGS) entry which is preliminary data.</text>
</comment>
<feature type="signal peptide" evidence="2">
    <location>
        <begin position="1"/>
        <end position="37"/>
    </location>
</feature>
<dbReference type="CDD" id="cd07012">
    <property type="entry name" value="PBP2_Bug_TTT"/>
    <property type="match status" value="1"/>
</dbReference>
<organism evidence="3 4">
    <name type="scientific">Cryobacterium lyxosi</name>
    <dbReference type="NCBI Taxonomy" id="1259228"/>
    <lineage>
        <taxon>Bacteria</taxon>
        <taxon>Bacillati</taxon>
        <taxon>Actinomycetota</taxon>
        <taxon>Actinomycetes</taxon>
        <taxon>Micrococcales</taxon>
        <taxon>Microbacteriaceae</taxon>
        <taxon>Cryobacterium</taxon>
    </lineage>
</organism>
<gene>
    <name evidence="3" type="ORF">E3T27_08495</name>
</gene>
<evidence type="ECO:0000313" key="3">
    <source>
        <dbReference type="EMBL" id="TFD25841.1"/>
    </source>
</evidence>
<dbReference type="SUPFAM" id="SSF53850">
    <property type="entry name" value="Periplasmic binding protein-like II"/>
    <property type="match status" value="1"/>
</dbReference>
<protein>
    <submittedName>
        <fullName evidence="3">Tripartite tricarboxylate transporter substrate binding protein</fullName>
    </submittedName>
</protein>
<evidence type="ECO:0000256" key="2">
    <source>
        <dbReference type="SAM" id="SignalP"/>
    </source>
</evidence>
<evidence type="ECO:0000313" key="4">
    <source>
        <dbReference type="Proteomes" id="UP000298424"/>
    </source>
</evidence>
<feature type="chain" id="PRO_5020807722" evidence="2">
    <location>
        <begin position="38"/>
        <end position="341"/>
    </location>
</feature>
<proteinExistence type="inferred from homology"/>
<keyword evidence="4" id="KW-1185">Reference proteome</keyword>
<dbReference type="Pfam" id="PF03401">
    <property type="entry name" value="TctC"/>
    <property type="match status" value="1"/>
</dbReference>
<reference evidence="3 4" key="1">
    <citation type="submission" date="2019-03" db="EMBL/GenBank/DDBJ databases">
        <title>Genomics of glacier-inhabiting Cryobacterium strains.</title>
        <authorList>
            <person name="Liu Q."/>
            <person name="Xin Y.-H."/>
        </authorList>
    </citation>
    <scope>NUCLEOTIDE SEQUENCE [LARGE SCALE GENOMIC DNA]</scope>
    <source>
        <strain evidence="3 4">TMT1-1</strain>
    </source>
</reference>
<dbReference type="PANTHER" id="PTHR42928:SF3">
    <property type="entry name" value="UPF0065 PROTEIN YFLP"/>
    <property type="match status" value="1"/>
</dbReference>
<name>A0A4R8ZFF9_9MICO</name>
<dbReference type="PROSITE" id="PS51257">
    <property type="entry name" value="PROKAR_LIPOPROTEIN"/>
    <property type="match status" value="1"/>
</dbReference>
<dbReference type="PIRSF" id="PIRSF017082">
    <property type="entry name" value="YflP"/>
    <property type="match status" value="1"/>
</dbReference>
<dbReference type="OrthoDB" id="9780943at2"/>
<dbReference type="RefSeq" id="WP_134572252.1">
    <property type="nucleotide sequence ID" value="NZ_SOGT01000011.1"/>
</dbReference>
<dbReference type="InterPro" id="IPR005064">
    <property type="entry name" value="BUG"/>
</dbReference>
<dbReference type="Gene3D" id="3.40.190.10">
    <property type="entry name" value="Periplasmic binding protein-like II"/>
    <property type="match status" value="1"/>
</dbReference>
<dbReference type="EMBL" id="SOGT01000011">
    <property type="protein sequence ID" value="TFD25841.1"/>
    <property type="molecule type" value="Genomic_DNA"/>
</dbReference>
<accession>A0A4R8ZFF9</accession>
<dbReference type="PANTHER" id="PTHR42928">
    <property type="entry name" value="TRICARBOXYLATE-BINDING PROTEIN"/>
    <property type="match status" value="1"/>
</dbReference>
<dbReference type="Gene3D" id="3.40.190.150">
    <property type="entry name" value="Bordetella uptake gene, domain 1"/>
    <property type="match status" value="1"/>
</dbReference>